<dbReference type="EMBL" id="JAVHJS010000025">
    <property type="protein sequence ID" value="KAK2816088.1"/>
    <property type="molecule type" value="Genomic_DNA"/>
</dbReference>
<name>A0AA88LNI1_TACVA</name>
<feature type="region of interest" description="Disordered" evidence="2">
    <location>
        <begin position="35"/>
        <end position="54"/>
    </location>
</feature>
<dbReference type="AlphaFoldDB" id="A0AA88LNI1"/>
<comment type="caution">
    <text evidence="3">The sequence shown here is derived from an EMBL/GenBank/DDBJ whole genome shotgun (WGS) entry which is preliminary data.</text>
</comment>
<evidence type="ECO:0000256" key="1">
    <source>
        <dbReference type="SAM" id="Coils"/>
    </source>
</evidence>
<feature type="coiled-coil region" evidence="1">
    <location>
        <begin position="133"/>
        <end position="163"/>
    </location>
</feature>
<sequence length="291" mass="32710">MWHEELQLQDDTENNRLFLSFAKRSREVQRRDTFTARAPARHLHRSSSSSSSSISSQYGEEFWEKILSYPSTKATQYDLCCGDPLTGFSREPAEMVWTGVRGVKNKNLSVNTLPSPAQLMGRRKKGRGRVMGGDAAQRQAAAVTQHIEELRRKQSAIEQMKEDKQWGSMLDYNSENSCSYDVGTLTSPETLWSSDLSHTHPHYTSPSPTHLNTITVKPQVFGGCKEMMDLIPGGNPMMSFVVTGTAHREAEGSWDSSCLDLAYVDTPTLDTPYLHTPCPSHTKFWDFPSII</sequence>
<dbReference type="Pfam" id="PF15142">
    <property type="entry name" value="INCA1"/>
    <property type="match status" value="1"/>
</dbReference>
<protein>
    <submittedName>
        <fullName evidence="3">Uncharacterized protein</fullName>
    </submittedName>
</protein>
<proteinExistence type="predicted"/>
<dbReference type="Proteomes" id="UP001187315">
    <property type="component" value="Unassembled WGS sequence"/>
</dbReference>
<dbReference type="InterPro" id="IPR026238">
    <property type="entry name" value="INCA1"/>
</dbReference>
<organism evidence="3 4">
    <name type="scientific">Tachysurus vachellii</name>
    <name type="common">Darkbarbel catfish</name>
    <name type="synonym">Pelteobagrus vachellii</name>
    <dbReference type="NCBI Taxonomy" id="175792"/>
    <lineage>
        <taxon>Eukaryota</taxon>
        <taxon>Metazoa</taxon>
        <taxon>Chordata</taxon>
        <taxon>Craniata</taxon>
        <taxon>Vertebrata</taxon>
        <taxon>Euteleostomi</taxon>
        <taxon>Actinopterygii</taxon>
        <taxon>Neopterygii</taxon>
        <taxon>Teleostei</taxon>
        <taxon>Ostariophysi</taxon>
        <taxon>Siluriformes</taxon>
        <taxon>Bagridae</taxon>
        <taxon>Tachysurus</taxon>
    </lineage>
</organism>
<reference evidence="3" key="1">
    <citation type="submission" date="2023-08" db="EMBL/GenBank/DDBJ databases">
        <title>Pelteobagrus vachellii genome.</title>
        <authorList>
            <person name="Liu H."/>
        </authorList>
    </citation>
    <scope>NUCLEOTIDE SEQUENCE</scope>
    <source>
        <strain evidence="3">PRFRI_2022a</strain>
        <tissue evidence="3">Muscle</tissue>
    </source>
</reference>
<keyword evidence="4" id="KW-1185">Reference proteome</keyword>
<gene>
    <name evidence="3" type="ORF">Q7C36_022359</name>
</gene>
<evidence type="ECO:0000313" key="3">
    <source>
        <dbReference type="EMBL" id="KAK2816088.1"/>
    </source>
</evidence>
<evidence type="ECO:0000256" key="2">
    <source>
        <dbReference type="SAM" id="MobiDB-lite"/>
    </source>
</evidence>
<accession>A0AA88LNI1</accession>
<evidence type="ECO:0000313" key="4">
    <source>
        <dbReference type="Proteomes" id="UP001187315"/>
    </source>
</evidence>
<keyword evidence="1" id="KW-0175">Coiled coil</keyword>